<dbReference type="InterPro" id="IPR045159">
    <property type="entry name" value="DCAF7-like"/>
</dbReference>
<proteinExistence type="predicted"/>
<feature type="repeat" description="WD" evidence="3">
    <location>
        <begin position="550"/>
        <end position="592"/>
    </location>
</feature>
<dbReference type="SMART" id="SM00320">
    <property type="entry name" value="WD40"/>
    <property type="match status" value="3"/>
</dbReference>
<evidence type="ECO:0000313" key="9">
    <source>
        <dbReference type="WBParaSite" id="BXY_0535200.1"/>
    </source>
</evidence>
<dbReference type="PROSITE" id="PS00678">
    <property type="entry name" value="WD_REPEATS_1"/>
    <property type="match status" value="1"/>
</dbReference>
<gene>
    <name evidence="5" type="ORF">BXYJ_LOCUS11010</name>
</gene>
<organism evidence="7 9">
    <name type="scientific">Bursaphelenchus xylophilus</name>
    <name type="common">Pinewood nematode worm</name>
    <name type="synonym">Aphelenchoides xylophilus</name>
    <dbReference type="NCBI Taxonomy" id="6326"/>
    <lineage>
        <taxon>Eukaryota</taxon>
        <taxon>Metazoa</taxon>
        <taxon>Ecdysozoa</taxon>
        <taxon>Nematoda</taxon>
        <taxon>Chromadorea</taxon>
        <taxon>Rhabditida</taxon>
        <taxon>Tylenchina</taxon>
        <taxon>Tylenchomorpha</taxon>
        <taxon>Aphelenchoidea</taxon>
        <taxon>Aphelenchoididae</taxon>
        <taxon>Bursaphelenchus</taxon>
    </lineage>
</organism>
<evidence type="ECO:0000313" key="5">
    <source>
        <dbReference type="EMBL" id="CAD5230484.1"/>
    </source>
</evidence>
<dbReference type="PANTHER" id="PTHR19919">
    <property type="entry name" value="WD REPEAT CONTAINING PROTEIN"/>
    <property type="match status" value="1"/>
</dbReference>
<protein>
    <submittedName>
        <fullName evidence="5">(pine wood nematode) hypothetical protein</fullName>
    </submittedName>
    <submittedName>
        <fullName evidence="9">WD_REPEATS_REGION domain-containing protein</fullName>
    </submittedName>
</protein>
<accession>A0A1I7RX88</accession>
<dbReference type="WBParaSite" id="BXY_0535200.1">
    <property type="protein sequence ID" value="BXY_0535200.1"/>
    <property type="gene ID" value="BXY_0535200"/>
</dbReference>
<feature type="compositionally biased region" description="Basic and acidic residues" evidence="4">
    <location>
        <begin position="199"/>
        <end position="221"/>
    </location>
</feature>
<reference evidence="9" key="1">
    <citation type="submission" date="2016-11" db="UniProtKB">
        <authorList>
            <consortium name="WormBaseParasite"/>
        </authorList>
    </citation>
    <scope>IDENTIFICATION</scope>
</reference>
<dbReference type="SUPFAM" id="SSF50978">
    <property type="entry name" value="WD40 repeat-like"/>
    <property type="match status" value="1"/>
</dbReference>
<feature type="region of interest" description="Disordered" evidence="4">
    <location>
        <begin position="198"/>
        <end position="227"/>
    </location>
</feature>
<dbReference type="OrthoDB" id="24670at2759"/>
<dbReference type="AlphaFoldDB" id="A0A1I7RX88"/>
<dbReference type="InterPro" id="IPR015943">
    <property type="entry name" value="WD40/YVTN_repeat-like_dom_sf"/>
</dbReference>
<dbReference type="EMBL" id="CAJFCV020000005">
    <property type="protein sequence ID" value="CAG9121431.1"/>
    <property type="molecule type" value="Genomic_DNA"/>
</dbReference>
<dbReference type="Proteomes" id="UP000095284">
    <property type="component" value="Unplaced"/>
</dbReference>
<dbReference type="InterPro" id="IPR019775">
    <property type="entry name" value="WD40_repeat_CS"/>
</dbReference>
<evidence type="ECO:0000256" key="1">
    <source>
        <dbReference type="ARBA" id="ARBA00022574"/>
    </source>
</evidence>
<dbReference type="eggNOG" id="KOG0290">
    <property type="taxonomic scope" value="Eukaryota"/>
</dbReference>
<evidence type="ECO:0000313" key="6">
    <source>
        <dbReference type="EMBL" id="CAG9121431.1"/>
    </source>
</evidence>
<keyword evidence="8" id="KW-1185">Reference proteome</keyword>
<evidence type="ECO:0000256" key="2">
    <source>
        <dbReference type="ARBA" id="ARBA00022737"/>
    </source>
</evidence>
<keyword evidence="2" id="KW-0677">Repeat</keyword>
<reference evidence="6" key="2">
    <citation type="submission" date="2020-08" db="EMBL/GenBank/DDBJ databases">
        <authorList>
            <person name="Kikuchi T."/>
        </authorList>
    </citation>
    <scope>NUCLEOTIDE SEQUENCE</scope>
    <source>
        <strain evidence="5">Ka4C1</strain>
    </source>
</reference>
<dbReference type="EMBL" id="CAJFDI010000005">
    <property type="protein sequence ID" value="CAD5230484.1"/>
    <property type="molecule type" value="Genomic_DNA"/>
</dbReference>
<feature type="repeat" description="WD" evidence="3">
    <location>
        <begin position="704"/>
        <end position="738"/>
    </location>
</feature>
<evidence type="ECO:0000256" key="3">
    <source>
        <dbReference type="PROSITE-ProRule" id="PRU00221"/>
    </source>
</evidence>
<dbReference type="SMR" id="A0A1I7RX88"/>
<feature type="compositionally biased region" description="Polar residues" evidence="4">
    <location>
        <begin position="20"/>
        <end position="75"/>
    </location>
</feature>
<dbReference type="Gene3D" id="2.130.10.10">
    <property type="entry name" value="YVTN repeat-like/Quinoprotein amine dehydrogenase"/>
    <property type="match status" value="1"/>
</dbReference>
<dbReference type="PROSITE" id="PS50082">
    <property type="entry name" value="WD_REPEATS_2"/>
    <property type="match status" value="2"/>
</dbReference>
<dbReference type="InterPro" id="IPR001680">
    <property type="entry name" value="WD40_rpt"/>
</dbReference>
<evidence type="ECO:0000313" key="7">
    <source>
        <dbReference type="Proteomes" id="UP000095284"/>
    </source>
</evidence>
<evidence type="ECO:0000256" key="4">
    <source>
        <dbReference type="SAM" id="MobiDB-lite"/>
    </source>
</evidence>
<dbReference type="Proteomes" id="UP000582659">
    <property type="component" value="Unassembled WGS sequence"/>
</dbReference>
<dbReference type="InterPro" id="IPR036322">
    <property type="entry name" value="WD40_repeat_dom_sf"/>
</dbReference>
<feature type="compositionally biased region" description="Basic and acidic residues" evidence="4">
    <location>
        <begin position="8"/>
        <end position="18"/>
    </location>
</feature>
<evidence type="ECO:0000313" key="8">
    <source>
        <dbReference type="Proteomes" id="UP000659654"/>
    </source>
</evidence>
<keyword evidence="1 3" id="KW-0853">WD repeat</keyword>
<feature type="region of interest" description="Disordered" evidence="4">
    <location>
        <begin position="1"/>
        <end position="181"/>
    </location>
</feature>
<dbReference type="Pfam" id="PF00400">
    <property type="entry name" value="WD40"/>
    <property type="match status" value="1"/>
</dbReference>
<dbReference type="Proteomes" id="UP000659654">
    <property type="component" value="Unassembled WGS sequence"/>
</dbReference>
<feature type="compositionally biased region" description="Basic and acidic residues" evidence="4">
    <location>
        <begin position="76"/>
        <end position="112"/>
    </location>
</feature>
<feature type="compositionally biased region" description="Basic and acidic residues" evidence="4">
    <location>
        <begin position="166"/>
        <end position="178"/>
    </location>
</feature>
<name>A0A1I7RX88_BURXY</name>
<sequence>METGQSGRSEHGDERVDENVLTNFIPTTSAEPEATTNPSQLASEPQVSGESSTTGQSNSLPLDSFTQNQPTSSSQAEEKREDEGVKESEQNERKETDVNPDQEKKRDMDSRSNSDSPHSLLIDEDEPGTISRVATEEPTNESAAYQNDEEMQSTDPAPPLEANQPVDERENPYSDVLKDPLLGQLPSNEVLQLLEQQSAEEKRLRDQQEEKEREEQQRVRQEQAASSAAQINGHLNGLAPQVSQALNGLTSQAQSLNGLTSQAHTLNGLTSQAQLLNGLTGQPQAFNGLTSQALATQALNGLVSQANLNGISSQANGQNGQAQALNGLNSQASQALNGLAALNGLELPFNLFGAGHLPLHLQSLQFAAQQAAASSMADNKLSGIGITPNLLQANVPQIGGTNIPSSISAALAPNSATDILSVCKPEQHQLTGKRKEIYKWEGRDQLFAMAWSYKKYPDQRLRLACSTIKDKNNLFKNSMSIIEYDEEIGELVTTCNVYIGTPSCELHFIPDPDHTKPDLIASATKELRIYSYHPDKKEVVLEAKMLSNRTATYMGPLTSVDWNEVNPALIATSSIDSTCTVWDVEAQKAIVEVPPKFNEPSDRLKYSMRTQMIAHDRPVHDIEFCKHNGGLHNFATCSADGSARLFDLRDMKTSQIIFEDGSGLPVNHIAFNKIEPTQFAVVQQASSEVIVGDHRMPTRILQRFTKHGSPINSVDWAPHTSIHLCTGSSDRQALIWQVHHENEPILAYPGGGEITKIRWSGAYSNWIAIAFNNKIELLRV</sequence>